<gene>
    <name evidence="1" type="ordered locus">TEPIRE1_1444</name>
</gene>
<dbReference type="HOGENOM" id="CLU_197380_0_0_9"/>
<keyword evidence="2" id="KW-1185">Reference proteome</keyword>
<dbReference type="KEGG" id="tae:TepiRe1_1444"/>
<dbReference type="RefSeq" id="WP_013778401.1">
    <property type="nucleotide sequence ID" value="NC_015519.1"/>
</dbReference>
<dbReference type="OrthoDB" id="2382360at2"/>
<dbReference type="eggNOG" id="ENOG5033C9T">
    <property type="taxonomic scope" value="Bacteria"/>
</dbReference>
<dbReference type="KEGG" id="tep:TepRe1_1332"/>
<dbReference type="AlphaFoldDB" id="F4LUV2"/>
<accession>F4LUV2</accession>
<proteinExistence type="predicted"/>
<dbReference type="InterPro" id="IPR012190">
    <property type="entry name" value="UCP036698"/>
</dbReference>
<reference evidence="2" key="1">
    <citation type="journal article" date="2013" name="Genome Announc.">
        <title>First genome sequence of a syntrophic acetate-oxidizing bacterium, Tepidanaerobacter acetatoxydans strain Re1.</title>
        <authorList>
            <person name="Manzoor S."/>
            <person name="Bongcam-Rudloff E."/>
            <person name="Schnurer A."/>
            <person name="Muller B."/>
        </authorList>
    </citation>
    <scope>NUCLEOTIDE SEQUENCE [LARGE SCALE GENOMIC DNA]</scope>
    <source>
        <strain evidence="2">Re1</strain>
    </source>
</reference>
<name>F4LUV2_TEPAE</name>
<sequence length="55" mass="6328">MGANSKLELIAKKEITYNDELYKLVDFLNKNLKNKQIIIGISKKNNKAIISIYET</sequence>
<dbReference type="Pfam" id="PF14084">
    <property type="entry name" value="DUF4264"/>
    <property type="match status" value="1"/>
</dbReference>
<dbReference type="Proteomes" id="UP000010802">
    <property type="component" value="Chromosome"/>
</dbReference>
<evidence type="ECO:0000313" key="2">
    <source>
        <dbReference type="Proteomes" id="UP000010802"/>
    </source>
</evidence>
<organism evidence="1 2">
    <name type="scientific">Tepidanaerobacter acetatoxydans (strain DSM 21804 / JCM 16047 / Re1)</name>
    <dbReference type="NCBI Taxonomy" id="1209989"/>
    <lineage>
        <taxon>Bacteria</taxon>
        <taxon>Bacillati</taxon>
        <taxon>Bacillota</taxon>
        <taxon>Clostridia</taxon>
        <taxon>Thermosediminibacterales</taxon>
        <taxon>Tepidanaerobacteraceae</taxon>
        <taxon>Tepidanaerobacter</taxon>
    </lineage>
</organism>
<protein>
    <recommendedName>
        <fullName evidence="3">DUF4264 domain-containing protein</fullName>
    </recommendedName>
</protein>
<evidence type="ECO:0000313" key="1">
    <source>
        <dbReference type="EMBL" id="CDI40691.1"/>
    </source>
</evidence>
<evidence type="ECO:0008006" key="3">
    <source>
        <dbReference type="Google" id="ProtNLM"/>
    </source>
</evidence>
<dbReference type="STRING" id="1209989.TepRe1_1332"/>
<dbReference type="EMBL" id="HF563609">
    <property type="protein sequence ID" value="CDI40691.1"/>
    <property type="molecule type" value="Genomic_DNA"/>
</dbReference>